<dbReference type="HOGENOM" id="CLU_2489257_0_0_1"/>
<dbReference type="EMBL" id="JH971415">
    <property type="protein sequence ID" value="EKM75346.1"/>
    <property type="molecule type" value="Genomic_DNA"/>
</dbReference>
<dbReference type="AlphaFoldDB" id="K5WJ77"/>
<evidence type="ECO:0000256" key="1">
    <source>
        <dbReference type="SAM" id="MobiDB-lite"/>
    </source>
</evidence>
<evidence type="ECO:0000313" key="3">
    <source>
        <dbReference type="Proteomes" id="UP000008493"/>
    </source>
</evidence>
<feature type="region of interest" description="Disordered" evidence="1">
    <location>
        <begin position="28"/>
        <end position="87"/>
    </location>
</feature>
<evidence type="ECO:0000313" key="2">
    <source>
        <dbReference type="EMBL" id="EKM75346.1"/>
    </source>
</evidence>
<dbReference type="OMA" id="IWWASEG"/>
<gene>
    <name evidence="2" type="ORF">AGABI1DRAFT_116456</name>
</gene>
<accession>K5WJ77</accession>
<feature type="compositionally biased region" description="Polar residues" evidence="1">
    <location>
        <begin position="78"/>
        <end position="87"/>
    </location>
</feature>
<dbReference type="KEGG" id="abp:AGABI1DRAFT116456"/>
<feature type="non-terminal residue" evidence="2">
    <location>
        <position position="87"/>
    </location>
</feature>
<dbReference type="InParanoid" id="K5WJ77"/>
<dbReference type="RefSeq" id="XP_007334044.1">
    <property type="nucleotide sequence ID" value="XM_007333982.1"/>
</dbReference>
<proteinExistence type="predicted"/>
<feature type="compositionally biased region" description="Basic residues" evidence="1">
    <location>
        <begin position="37"/>
        <end position="55"/>
    </location>
</feature>
<reference evidence="3" key="1">
    <citation type="journal article" date="2012" name="Proc. Natl. Acad. Sci. U.S.A.">
        <title>Genome sequence of the button mushroom Agaricus bisporus reveals mechanisms governing adaptation to a humic-rich ecological niche.</title>
        <authorList>
            <person name="Morin E."/>
            <person name="Kohler A."/>
            <person name="Baker A.R."/>
            <person name="Foulongne-Oriol M."/>
            <person name="Lombard V."/>
            <person name="Nagy L.G."/>
            <person name="Ohm R.A."/>
            <person name="Patyshakuliyeva A."/>
            <person name="Brun A."/>
            <person name="Aerts A.L."/>
            <person name="Bailey A.M."/>
            <person name="Billette C."/>
            <person name="Coutinho P.M."/>
            <person name="Deakin G."/>
            <person name="Doddapaneni H."/>
            <person name="Floudas D."/>
            <person name="Grimwood J."/>
            <person name="Hilden K."/>
            <person name="Kuees U."/>
            <person name="LaButti K.M."/>
            <person name="Lapidus A."/>
            <person name="Lindquist E.A."/>
            <person name="Lucas S.M."/>
            <person name="Murat C."/>
            <person name="Riley R.W."/>
            <person name="Salamov A.A."/>
            <person name="Schmutz J."/>
            <person name="Subramanian V."/>
            <person name="Woesten H.A.B."/>
            <person name="Xu J."/>
            <person name="Eastwood D.C."/>
            <person name="Foster G.D."/>
            <person name="Sonnenberg A.S."/>
            <person name="Cullen D."/>
            <person name="de Vries R.P."/>
            <person name="Lundell T."/>
            <person name="Hibbett D.S."/>
            <person name="Henrissat B."/>
            <person name="Burton K.S."/>
            <person name="Kerrigan R.W."/>
            <person name="Challen M.P."/>
            <person name="Grigoriev I.V."/>
            <person name="Martin F."/>
        </authorList>
    </citation>
    <scope>NUCLEOTIDE SEQUENCE [LARGE SCALE GENOMIC DNA]</scope>
    <source>
        <strain evidence="3">JB137-S8 / ATCC MYA-4627 / FGSC 10392</strain>
    </source>
</reference>
<dbReference type="GeneID" id="18825108"/>
<organism evidence="2 3">
    <name type="scientific">Agaricus bisporus var. burnettii (strain JB137-S8 / ATCC MYA-4627 / FGSC 10392)</name>
    <name type="common">White button mushroom</name>
    <dbReference type="NCBI Taxonomy" id="597362"/>
    <lineage>
        <taxon>Eukaryota</taxon>
        <taxon>Fungi</taxon>
        <taxon>Dikarya</taxon>
        <taxon>Basidiomycota</taxon>
        <taxon>Agaricomycotina</taxon>
        <taxon>Agaricomycetes</taxon>
        <taxon>Agaricomycetidae</taxon>
        <taxon>Agaricales</taxon>
        <taxon>Agaricineae</taxon>
        <taxon>Agaricaceae</taxon>
        <taxon>Agaricus</taxon>
    </lineage>
</organism>
<dbReference type="Proteomes" id="UP000008493">
    <property type="component" value="Unassembled WGS sequence"/>
</dbReference>
<protein>
    <submittedName>
        <fullName evidence="2">Uncharacterized protein</fullName>
    </submittedName>
</protein>
<keyword evidence="3" id="KW-1185">Reference proteome</keyword>
<name>K5WJ77_AGABU</name>
<sequence length="87" mass="9991">MMERRLIWWASEGDVDKRWRSLVQASGKTEARAVAGGRRRGRRETWAKRRACARGRKLEERQAQAASESESKCKKTRSQSSGGRERA</sequence>